<organism evidence="2 3">
    <name type="scientific">Geomonas oryzisoli</name>
    <dbReference type="NCBI Taxonomy" id="2847992"/>
    <lineage>
        <taxon>Bacteria</taxon>
        <taxon>Pseudomonadati</taxon>
        <taxon>Thermodesulfobacteriota</taxon>
        <taxon>Desulfuromonadia</taxon>
        <taxon>Geobacterales</taxon>
        <taxon>Geobacteraceae</taxon>
        <taxon>Geomonas</taxon>
    </lineage>
</organism>
<name>A0ABX8JA99_9BACT</name>
<keyword evidence="3" id="KW-1185">Reference proteome</keyword>
<keyword evidence="1" id="KW-0732">Signal</keyword>
<evidence type="ECO:0000256" key="1">
    <source>
        <dbReference type="SAM" id="SignalP"/>
    </source>
</evidence>
<gene>
    <name evidence="2" type="ORF">KP004_08970</name>
</gene>
<proteinExistence type="predicted"/>
<reference evidence="2 3" key="1">
    <citation type="submission" date="2021-06" db="EMBL/GenBank/DDBJ databases">
        <title>Gemonas diversity in paddy soil.</title>
        <authorList>
            <person name="Liu G."/>
        </authorList>
    </citation>
    <scope>NUCLEOTIDE SEQUENCE [LARGE SCALE GENOMIC DNA]</scope>
    <source>
        <strain evidence="2 3">RG10</strain>
    </source>
</reference>
<dbReference type="RefSeq" id="WP_216801979.1">
    <property type="nucleotide sequence ID" value="NZ_CP076723.1"/>
</dbReference>
<dbReference type="EMBL" id="CP076723">
    <property type="protein sequence ID" value="QWV95285.1"/>
    <property type="molecule type" value="Genomic_DNA"/>
</dbReference>
<dbReference type="InterPro" id="IPR018247">
    <property type="entry name" value="EF_Hand_1_Ca_BS"/>
</dbReference>
<feature type="chain" id="PRO_5045620047" description="EF-hand domain-containing protein" evidence="1">
    <location>
        <begin position="20"/>
        <end position="202"/>
    </location>
</feature>
<evidence type="ECO:0008006" key="4">
    <source>
        <dbReference type="Google" id="ProtNLM"/>
    </source>
</evidence>
<dbReference type="PROSITE" id="PS51257">
    <property type="entry name" value="PROKAR_LIPOPROTEIN"/>
    <property type="match status" value="1"/>
</dbReference>
<protein>
    <recommendedName>
        <fullName evidence="4">EF-hand domain-containing protein</fullName>
    </recommendedName>
</protein>
<feature type="signal peptide" evidence="1">
    <location>
        <begin position="1"/>
        <end position="19"/>
    </location>
</feature>
<sequence length="202" mass="22216">MLLKLFTATVITALVTACATPSVPSTPPQGTNSNGMYITDGQKVGFSIYQKGQVVNALWEKGYLTYRLTNDAFTITTKYNSLRIYLAEKDAGEFRESKKVKLSVLSSVLTGASESNSDTLFVADPTDPLSSNNSLDQYSGLKPTKSENSFVAGNLYFLKTGKEISLSRYAGTLYAYAWIDFNGDHKIDLNEVSRLKFLVNTK</sequence>
<evidence type="ECO:0000313" key="3">
    <source>
        <dbReference type="Proteomes" id="UP000683557"/>
    </source>
</evidence>
<dbReference type="PROSITE" id="PS00018">
    <property type="entry name" value="EF_HAND_1"/>
    <property type="match status" value="1"/>
</dbReference>
<accession>A0ABX8JA99</accession>
<evidence type="ECO:0000313" key="2">
    <source>
        <dbReference type="EMBL" id="QWV95285.1"/>
    </source>
</evidence>
<dbReference type="Proteomes" id="UP000683557">
    <property type="component" value="Chromosome"/>
</dbReference>